<comment type="function">
    <text evidence="1">Acetyltransferase enzyme. Acetylates histones, giving a specific tag for transcriptional activation.</text>
</comment>
<dbReference type="SMART" id="SM00291">
    <property type="entry name" value="ZnF_ZZ"/>
    <property type="match status" value="1"/>
</dbReference>
<dbReference type="InterPro" id="IPR031162">
    <property type="entry name" value="CBP_P300_HAT"/>
</dbReference>
<keyword evidence="10" id="KW-0805">Transcription regulation</keyword>
<comment type="caution">
    <text evidence="22">The sequence shown here is derived from an EMBL/GenBank/DDBJ whole genome shotgun (WGS) entry which is preliminary data.</text>
</comment>
<dbReference type="SUPFAM" id="SSF57903">
    <property type="entry name" value="FYVE/PHD zinc finger"/>
    <property type="match status" value="1"/>
</dbReference>
<dbReference type="PROSITE" id="PS51727">
    <property type="entry name" value="CBP_P300_HAT"/>
    <property type="match status" value="1"/>
</dbReference>
<dbReference type="SUPFAM" id="SSF47370">
    <property type="entry name" value="Bromodomain"/>
    <property type="match status" value="1"/>
</dbReference>
<keyword evidence="4" id="KW-0488">Methylation</keyword>
<dbReference type="PROSITE" id="PS50134">
    <property type="entry name" value="ZF_TAZ"/>
    <property type="match status" value="2"/>
</dbReference>
<reference evidence="22" key="1">
    <citation type="submission" date="2021-02" db="EMBL/GenBank/DDBJ databases">
        <title>First Annotated Genome of the Yellow-green Alga Tribonema minus.</title>
        <authorList>
            <person name="Mahan K.M."/>
        </authorList>
    </citation>
    <scope>NUCLEOTIDE SEQUENCE</scope>
    <source>
        <strain evidence="22">UTEX B ZZ1240</strain>
    </source>
</reference>
<keyword evidence="7" id="KW-0863">Zinc-finger</keyword>
<feature type="region of interest" description="Disordered" evidence="18">
    <location>
        <begin position="676"/>
        <end position="729"/>
    </location>
</feature>
<keyword evidence="14" id="KW-0539">Nucleus</keyword>
<dbReference type="InterPro" id="IPR043145">
    <property type="entry name" value="Znf_ZZ_sf"/>
</dbReference>
<dbReference type="EMBL" id="JAFCMP010000552">
    <property type="protein sequence ID" value="KAG5175261.1"/>
    <property type="molecule type" value="Genomic_DNA"/>
</dbReference>
<feature type="compositionally biased region" description="Low complexity" evidence="18">
    <location>
        <begin position="66"/>
        <end position="75"/>
    </location>
</feature>
<dbReference type="Pfam" id="PF00439">
    <property type="entry name" value="Bromodomain"/>
    <property type="match status" value="1"/>
</dbReference>
<dbReference type="Proteomes" id="UP000664859">
    <property type="component" value="Unassembled WGS sequence"/>
</dbReference>
<protein>
    <recommendedName>
        <fullName evidence="3">histone acetyltransferase</fullName>
        <ecNumber evidence="3">2.3.1.48</ecNumber>
    </recommendedName>
</protein>
<feature type="region of interest" description="Disordered" evidence="18">
    <location>
        <begin position="891"/>
        <end position="923"/>
    </location>
</feature>
<dbReference type="InterPro" id="IPR035898">
    <property type="entry name" value="TAZ_dom_sf"/>
</dbReference>
<evidence type="ECO:0000313" key="22">
    <source>
        <dbReference type="EMBL" id="KAG5175261.1"/>
    </source>
</evidence>
<feature type="compositionally biased region" description="Basic and acidic residues" evidence="18">
    <location>
        <begin position="891"/>
        <end position="904"/>
    </location>
</feature>
<dbReference type="GO" id="GO:0004402">
    <property type="term" value="F:histone acetyltransferase activity"/>
    <property type="evidence" value="ECO:0007669"/>
    <property type="project" value="InterPro"/>
</dbReference>
<evidence type="ECO:0000256" key="8">
    <source>
        <dbReference type="ARBA" id="ARBA00022833"/>
    </source>
</evidence>
<evidence type="ECO:0000256" key="17">
    <source>
        <dbReference type="PROSITE-ProRule" id="PRU00035"/>
    </source>
</evidence>
<evidence type="ECO:0000256" key="10">
    <source>
        <dbReference type="ARBA" id="ARBA00023015"/>
    </source>
</evidence>
<dbReference type="SMART" id="SM01250">
    <property type="entry name" value="KAT11"/>
    <property type="match status" value="1"/>
</dbReference>
<feature type="compositionally biased region" description="Pro residues" evidence="18">
    <location>
        <begin position="82"/>
        <end position="96"/>
    </location>
</feature>
<dbReference type="GO" id="GO:0005634">
    <property type="term" value="C:nucleus"/>
    <property type="evidence" value="ECO:0007669"/>
    <property type="project" value="UniProtKB-SubCell"/>
</dbReference>
<evidence type="ECO:0000256" key="15">
    <source>
        <dbReference type="ARBA" id="ARBA00023315"/>
    </source>
</evidence>
<dbReference type="GO" id="GO:0000123">
    <property type="term" value="C:histone acetyltransferase complex"/>
    <property type="evidence" value="ECO:0007669"/>
    <property type="project" value="TreeGrafter"/>
</dbReference>
<keyword evidence="8" id="KW-0862">Zinc</keyword>
<dbReference type="InterPro" id="IPR000433">
    <property type="entry name" value="Znf_ZZ"/>
</dbReference>
<evidence type="ECO:0000256" key="14">
    <source>
        <dbReference type="ARBA" id="ARBA00023242"/>
    </source>
</evidence>
<name>A0A835YGT9_9STRA</name>
<gene>
    <name evidence="22" type="ORF">JKP88DRAFT_339169</name>
</gene>
<dbReference type="InterPro" id="IPR001487">
    <property type="entry name" value="Bromodomain"/>
</dbReference>
<dbReference type="GO" id="GO:0003713">
    <property type="term" value="F:transcription coactivator activity"/>
    <property type="evidence" value="ECO:0007669"/>
    <property type="project" value="TreeGrafter"/>
</dbReference>
<evidence type="ECO:0000256" key="4">
    <source>
        <dbReference type="ARBA" id="ARBA00022481"/>
    </source>
</evidence>
<comment type="catalytic activity">
    <reaction evidence="16">
        <text>L-lysyl-[protein] + acetyl-CoA = N(6)-acetyl-L-lysyl-[protein] + CoA + H(+)</text>
        <dbReference type="Rhea" id="RHEA:45948"/>
        <dbReference type="Rhea" id="RHEA-COMP:9752"/>
        <dbReference type="Rhea" id="RHEA-COMP:10731"/>
        <dbReference type="ChEBI" id="CHEBI:15378"/>
        <dbReference type="ChEBI" id="CHEBI:29969"/>
        <dbReference type="ChEBI" id="CHEBI:57287"/>
        <dbReference type="ChEBI" id="CHEBI:57288"/>
        <dbReference type="ChEBI" id="CHEBI:61930"/>
        <dbReference type="EC" id="2.3.1.48"/>
    </reaction>
</comment>
<evidence type="ECO:0000256" key="7">
    <source>
        <dbReference type="ARBA" id="ARBA00022771"/>
    </source>
</evidence>
<feature type="domain" description="Bromo" evidence="19">
    <location>
        <begin position="184"/>
        <end position="256"/>
    </location>
</feature>
<dbReference type="InterPro" id="IPR013083">
    <property type="entry name" value="Znf_RING/FYVE/PHD"/>
</dbReference>
<keyword evidence="9" id="KW-0156">Chromatin regulator</keyword>
<keyword evidence="6" id="KW-0479">Metal-binding</keyword>
<proteinExistence type="predicted"/>
<dbReference type="Gene3D" id="1.20.1020.10">
    <property type="entry name" value="TAZ domain"/>
    <property type="match status" value="2"/>
</dbReference>
<dbReference type="AlphaFoldDB" id="A0A835YGT9"/>
<evidence type="ECO:0000256" key="13">
    <source>
        <dbReference type="ARBA" id="ARBA00023163"/>
    </source>
</evidence>
<dbReference type="GO" id="GO:0140297">
    <property type="term" value="F:DNA-binding transcription factor binding"/>
    <property type="evidence" value="ECO:0007669"/>
    <property type="project" value="UniProtKB-ARBA"/>
</dbReference>
<accession>A0A835YGT9</accession>
<keyword evidence="15" id="KW-0012">Acyltransferase</keyword>
<evidence type="ECO:0000256" key="3">
    <source>
        <dbReference type="ARBA" id="ARBA00013184"/>
    </source>
</evidence>
<dbReference type="Pfam" id="PF02135">
    <property type="entry name" value="zf-TAZ"/>
    <property type="match status" value="2"/>
</dbReference>
<dbReference type="PROSITE" id="PS50014">
    <property type="entry name" value="BROMODOMAIN_2"/>
    <property type="match status" value="1"/>
</dbReference>
<keyword evidence="23" id="KW-1185">Reference proteome</keyword>
<feature type="domain" description="TAZ-type" evidence="20">
    <location>
        <begin position="1"/>
        <end position="45"/>
    </location>
</feature>
<feature type="compositionally biased region" description="Gly residues" evidence="18">
    <location>
        <begin position="905"/>
        <end position="914"/>
    </location>
</feature>
<feature type="domain" description="CBP/p300-type HAT" evidence="21">
    <location>
        <begin position="425"/>
        <end position="851"/>
    </location>
</feature>
<evidence type="ECO:0000256" key="11">
    <source>
        <dbReference type="ARBA" id="ARBA00023117"/>
    </source>
</evidence>
<sequence>MKKLLAHIADCKVQSCLVPHCVSSRFVLSHYHRCKDVTCIVCKPVREVINKNHARAQLLQQQQHALLQHQQQQQQSSGLPPATSPSPVPAPSPTRTPIPSVALGGLVPPRGVKAELRGVKAEAAPGKAEAVAMTAAEDCTSLCEAFTVDQIELHCESLRAHGSAGSAAGAKVRELVLPTLRVLQDHQFGWVFNAPVNPEELGLSDYRRIITQPMDLGTIKAALDANRYVALESFAEHVRLTFHNAMKYNQPGTEVYPVASSMLEMFNSMWSELLVRIREDPEAMRVAGDRCALCGYSTLTWEPPNYYCNGASCGMARIRRNHYYYTGGANQFHWCTQCYGELRDGAPIRVGDAVLAKRDLVRKKNDELQEEPWAECTDCRRWTHQACALFNARRNVHDDVPFSCPECILAKRRRAGGSAAPTARKLGGDDIPHTPMSQFIEDAVKARLQRCYAESAAAAAQGGGRAAAPAEPARKLHIRVVSNQDVTHVVKPNFARRYRARNFPAEFQARSKCVLLFQELDGVDCLLFGMYVYEYGHACGPPNQRRVYVSYLDSVHYFHPRAYRTVVYKEIIVAYLAWVKRRGFHTAHIWACPPLKGDDYILYCHPEDQKTPKDDRLQNWYLTMLEDAQRRGVVESVTNLYDDCWSDPNADPTVLPYLEGDYWIGEAETIIKELEDEESTAAGGGGARKGGGASKARKKGGGGSGGGGAAARKRGGKGADGGGGGGARMDPVMERLGEIIGPMKSSFIVANLHSRAFARRKQELAIRRAQAQCRAQLAAGVTPDAALQQLARTPIARDETEETDENLFSEIFDTRQTFLNLCQGNHYQFDQLRRAKHSSMMVLYHLSTPDAPKFLSTCSGCQREIVAGHRYQCAVCDAFELCGDCLERGKAEKGEGGGGDRKAGEGGGGGGGGAQLTEAQRRERQRSLMMHMQLLAHASACVDPGCPSTNCARMKGYISHVQTCSARAQGSQCAFCKRVFTLLAAHARQCKADDCKVPQCMALRQRMRAVLEQQQQMDDRRRQHMNEWYRERARAKANGGGGGGGER</sequence>
<dbReference type="Gene3D" id="3.30.40.10">
    <property type="entry name" value="Zinc/RING finger domain, C3HC4 (zinc finger)"/>
    <property type="match status" value="1"/>
</dbReference>
<evidence type="ECO:0000256" key="12">
    <source>
        <dbReference type="ARBA" id="ARBA00023159"/>
    </source>
</evidence>
<dbReference type="InterPro" id="IPR011011">
    <property type="entry name" value="Znf_FYVE_PHD"/>
</dbReference>
<evidence type="ECO:0000256" key="5">
    <source>
        <dbReference type="ARBA" id="ARBA00022679"/>
    </source>
</evidence>
<dbReference type="PRINTS" id="PR00503">
    <property type="entry name" value="BROMODOMAIN"/>
</dbReference>
<feature type="domain" description="TAZ-type" evidence="20">
    <location>
        <begin position="921"/>
        <end position="1003"/>
    </location>
</feature>
<dbReference type="InterPro" id="IPR013178">
    <property type="entry name" value="Histone_AcTrfase_Rtt109/CBP"/>
</dbReference>
<dbReference type="SMART" id="SM00551">
    <property type="entry name" value="ZnF_TAZ"/>
    <property type="match status" value="1"/>
</dbReference>
<keyword evidence="13" id="KW-0804">Transcription</keyword>
<dbReference type="SMART" id="SM00297">
    <property type="entry name" value="BROMO"/>
    <property type="match status" value="1"/>
</dbReference>
<keyword evidence="11 17" id="KW-0103">Bromodomain</keyword>
<organism evidence="22 23">
    <name type="scientific">Tribonema minus</name>
    <dbReference type="NCBI Taxonomy" id="303371"/>
    <lineage>
        <taxon>Eukaryota</taxon>
        <taxon>Sar</taxon>
        <taxon>Stramenopiles</taxon>
        <taxon>Ochrophyta</taxon>
        <taxon>PX clade</taxon>
        <taxon>Xanthophyceae</taxon>
        <taxon>Tribonematales</taxon>
        <taxon>Tribonemataceae</taxon>
        <taxon>Tribonema</taxon>
    </lineage>
</organism>
<dbReference type="PROSITE" id="PS01357">
    <property type="entry name" value="ZF_ZZ_1"/>
    <property type="match status" value="1"/>
</dbReference>
<evidence type="ECO:0000259" key="21">
    <source>
        <dbReference type="PROSITE" id="PS51727"/>
    </source>
</evidence>
<comment type="subcellular location">
    <subcellularLocation>
        <location evidence="2">Nucleus</location>
    </subcellularLocation>
</comment>
<dbReference type="Gene3D" id="3.30.60.90">
    <property type="match status" value="1"/>
</dbReference>
<keyword evidence="12" id="KW-0010">Activator</keyword>
<dbReference type="OrthoDB" id="899at2759"/>
<evidence type="ECO:0000313" key="23">
    <source>
        <dbReference type="Proteomes" id="UP000664859"/>
    </source>
</evidence>
<dbReference type="GO" id="GO:0031490">
    <property type="term" value="F:chromatin DNA binding"/>
    <property type="evidence" value="ECO:0007669"/>
    <property type="project" value="TreeGrafter"/>
</dbReference>
<dbReference type="SUPFAM" id="SSF57850">
    <property type="entry name" value="RING/U-box"/>
    <property type="match status" value="1"/>
</dbReference>
<dbReference type="GO" id="GO:0045944">
    <property type="term" value="P:positive regulation of transcription by RNA polymerase II"/>
    <property type="evidence" value="ECO:0007669"/>
    <property type="project" value="TreeGrafter"/>
</dbReference>
<evidence type="ECO:0000256" key="16">
    <source>
        <dbReference type="ARBA" id="ARBA00048017"/>
    </source>
</evidence>
<dbReference type="SUPFAM" id="SSF57933">
    <property type="entry name" value="TAZ domain"/>
    <property type="match status" value="2"/>
</dbReference>
<dbReference type="Pfam" id="PF00569">
    <property type="entry name" value="ZZ"/>
    <property type="match status" value="1"/>
</dbReference>
<feature type="region of interest" description="Disordered" evidence="18">
    <location>
        <begin position="66"/>
        <end position="104"/>
    </location>
</feature>
<evidence type="ECO:0000259" key="19">
    <source>
        <dbReference type="PROSITE" id="PS50014"/>
    </source>
</evidence>
<dbReference type="InterPro" id="IPR036427">
    <property type="entry name" value="Bromodomain-like_sf"/>
</dbReference>
<feature type="compositionally biased region" description="Gly residues" evidence="18">
    <location>
        <begin position="682"/>
        <end position="693"/>
    </location>
</feature>
<dbReference type="GO" id="GO:0005667">
    <property type="term" value="C:transcription regulator complex"/>
    <property type="evidence" value="ECO:0007669"/>
    <property type="project" value="TreeGrafter"/>
</dbReference>
<evidence type="ECO:0000259" key="20">
    <source>
        <dbReference type="PROSITE" id="PS50134"/>
    </source>
</evidence>
<evidence type="ECO:0000256" key="1">
    <source>
        <dbReference type="ARBA" id="ARBA00002581"/>
    </source>
</evidence>
<evidence type="ECO:0000256" key="9">
    <source>
        <dbReference type="ARBA" id="ARBA00022853"/>
    </source>
</evidence>
<dbReference type="GO" id="GO:0008270">
    <property type="term" value="F:zinc ion binding"/>
    <property type="evidence" value="ECO:0007669"/>
    <property type="project" value="UniProtKB-KW"/>
</dbReference>
<evidence type="ECO:0000256" key="6">
    <source>
        <dbReference type="ARBA" id="ARBA00022723"/>
    </source>
</evidence>
<dbReference type="Pfam" id="PF08214">
    <property type="entry name" value="HAT_KAT11"/>
    <property type="match status" value="1"/>
</dbReference>
<feature type="compositionally biased region" description="Gly residues" evidence="18">
    <location>
        <begin position="718"/>
        <end position="727"/>
    </location>
</feature>
<dbReference type="Gene3D" id="1.20.920.10">
    <property type="entry name" value="Bromodomain-like"/>
    <property type="match status" value="1"/>
</dbReference>
<keyword evidence="5" id="KW-0808">Transferase</keyword>
<evidence type="ECO:0000256" key="2">
    <source>
        <dbReference type="ARBA" id="ARBA00004123"/>
    </source>
</evidence>
<dbReference type="EC" id="2.3.1.48" evidence="3"/>
<dbReference type="PANTHER" id="PTHR13808:SF1">
    <property type="entry name" value="HISTONE ACETYLTRANSFERASE"/>
    <property type="match status" value="1"/>
</dbReference>
<evidence type="ECO:0000256" key="18">
    <source>
        <dbReference type="SAM" id="MobiDB-lite"/>
    </source>
</evidence>
<dbReference type="InterPro" id="IPR000197">
    <property type="entry name" value="Znf_TAZ"/>
</dbReference>
<dbReference type="PANTHER" id="PTHR13808">
    <property type="entry name" value="CBP/P300-RELATED"/>
    <property type="match status" value="1"/>
</dbReference>